<evidence type="ECO:0000313" key="2">
    <source>
        <dbReference type="EMBL" id="CAF1397522.1"/>
    </source>
</evidence>
<evidence type="ECO:0000313" key="5">
    <source>
        <dbReference type="Proteomes" id="UP000663823"/>
    </source>
</evidence>
<dbReference type="Pfam" id="PF00646">
    <property type="entry name" value="F-box"/>
    <property type="match status" value="1"/>
</dbReference>
<evidence type="ECO:0000313" key="4">
    <source>
        <dbReference type="EMBL" id="CAF4093728.1"/>
    </source>
</evidence>
<dbReference type="Proteomes" id="UP000663882">
    <property type="component" value="Unassembled WGS sequence"/>
</dbReference>
<protein>
    <recommendedName>
        <fullName evidence="1">F-box domain-containing protein</fullName>
    </recommendedName>
</protein>
<dbReference type="InterPro" id="IPR001810">
    <property type="entry name" value="F-box_dom"/>
</dbReference>
<dbReference type="Proteomes" id="UP000663823">
    <property type="component" value="Unassembled WGS sequence"/>
</dbReference>
<comment type="caution">
    <text evidence="4">The sequence shown here is derived from an EMBL/GenBank/DDBJ whole genome shotgun (WGS) entry which is preliminary data.</text>
</comment>
<dbReference type="SUPFAM" id="SSF81383">
    <property type="entry name" value="F-box domain"/>
    <property type="match status" value="1"/>
</dbReference>
<feature type="domain" description="F-box" evidence="1">
    <location>
        <begin position="5"/>
        <end position="52"/>
    </location>
</feature>
<dbReference type="InterPro" id="IPR032675">
    <property type="entry name" value="LRR_dom_sf"/>
</dbReference>
<dbReference type="PROSITE" id="PS50181">
    <property type="entry name" value="FBOX"/>
    <property type="match status" value="1"/>
</dbReference>
<organism evidence="4 5">
    <name type="scientific">Rotaria sordida</name>
    <dbReference type="NCBI Taxonomy" id="392033"/>
    <lineage>
        <taxon>Eukaryota</taxon>
        <taxon>Metazoa</taxon>
        <taxon>Spiralia</taxon>
        <taxon>Gnathifera</taxon>
        <taxon>Rotifera</taxon>
        <taxon>Eurotatoria</taxon>
        <taxon>Bdelloidea</taxon>
        <taxon>Philodinida</taxon>
        <taxon>Philodinidae</taxon>
        <taxon>Rotaria</taxon>
    </lineage>
</organism>
<gene>
    <name evidence="4" type="ORF">OTI717_LOCUS33803</name>
    <name evidence="2" type="ORF">RFH988_LOCUS34665</name>
    <name evidence="3" type="ORF">SEV965_LOCUS37170</name>
</gene>
<dbReference type="EMBL" id="CAJNOU010007399">
    <property type="protein sequence ID" value="CAF1523999.1"/>
    <property type="molecule type" value="Genomic_DNA"/>
</dbReference>
<dbReference type="Gene3D" id="3.80.10.10">
    <property type="entry name" value="Ribonuclease Inhibitor"/>
    <property type="match status" value="1"/>
</dbReference>
<dbReference type="Proteomes" id="UP000663889">
    <property type="component" value="Unassembled WGS sequence"/>
</dbReference>
<reference evidence="4" key="1">
    <citation type="submission" date="2021-02" db="EMBL/GenBank/DDBJ databases">
        <authorList>
            <person name="Nowell W R."/>
        </authorList>
    </citation>
    <scope>NUCLEOTIDE SEQUENCE</scope>
</reference>
<dbReference type="InterPro" id="IPR036047">
    <property type="entry name" value="F-box-like_dom_sf"/>
</dbReference>
<dbReference type="EMBL" id="CAJNOO010004896">
    <property type="protein sequence ID" value="CAF1397522.1"/>
    <property type="molecule type" value="Genomic_DNA"/>
</dbReference>
<accession>A0A819UTG8</accession>
<evidence type="ECO:0000313" key="3">
    <source>
        <dbReference type="EMBL" id="CAF1523999.1"/>
    </source>
</evidence>
<dbReference type="AlphaFoldDB" id="A0A819UTG8"/>
<dbReference type="OrthoDB" id="10322953at2759"/>
<proteinExistence type="predicted"/>
<sequence length="530" mass="63135">MKQSLVELNDLPDEILIMILRNLPTYEAIYTFIGLNKRFNRLVHDSTFTNRLTLMTYKWEHFIGALPDRMLDQFCIQILPKVHHKIQWLELESSSMNRVLLATDYPNLYGLSLYNLNTKQAKQLFSGRKLLNHNIKNQISSLVIDTDEDNTHLTKDISKQICTYIFTTFINLKYLNLFPSVSRCPSLSFNISSPTVFSSNLLELYINLINFTDCFHILDGRFNQLRTLHVKVPIIWYSDLVIKNNENLTNLKCFSLYCSSIYSYNGLIVPLLCRMSNLEKLGLYFCKAREVRFIDGNSLKKITKHMSQLNKFMFNIRSLIYFNEKMNLLSNEDIQYTFRDFKINDIICCVDYFFKEFEGQCLIYSNPYTWKDYNNITNNFPGGLFQNVRRISLFDEHPFEHEFFLKIAQSFPFLNQFDLTNHQQQKNKRRRIPKNFLTVKFPHLTQLSLNKVHDDYVQQFLIDTKTCLPNKVVLRMDYEQLKKVTYNFRRDTTRTNCSKIQYFLRDNVRRIPKHFKDYFLYTNVSNSIKK</sequence>
<evidence type="ECO:0000259" key="1">
    <source>
        <dbReference type="PROSITE" id="PS50181"/>
    </source>
</evidence>
<name>A0A819UTG8_9BILA</name>
<dbReference type="EMBL" id="CAJOAX010011444">
    <property type="protein sequence ID" value="CAF4093728.1"/>
    <property type="molecule type" value="Genomic_DNA"/>
</dbReference>